<evidence type="ECO:0000313" key="1">
    <source>
        <dbReference type="EMBL" id="GAY68469.1"/>
    </source>
</evidence>
<comment type="caution">
    <text evidence="1">The sequence shown here is derived from an EMBL/GenBank/DDBJ whole genome shotgun (WGS) entry which is preliminary data.</text>
</comment>
<gene>
    <name evidence="1" type="ORF">CUMW_264380</name>
</gene>
<sequence>MTKRISAWDVIRKILPDNQNGSRVLITLAQIEIVTSFQFENGENIGLDFVPTGGALRATYQGWPFHILYHGSISLEENIDEIAEGFISDNNEATAEKYLEQLINRGFVKANKRRAGGTINTCSIPGRCHPVLLGVASESIGLGISCSHPISVQN</sequence>
<evidence type="ECO:0000313" key="2">
    <source>
        <dbReference type="Proteomes" id="UP000236630"/>
    </source>
</evidence>
<reference evidence="1 2" key="1">
    <citation type="journal article" date="2017" name="Front. Genet.">
        <title>Draft sequencing of the heterozygous diploid genome of Satsuma (Citrus unshiu Marc.) using a hybrid assembly approach.</title>
        <authorList>
            <person name="Shimizu T."/>
            <person name="Tanizawa Y."/>
            <person name="Mochizuki T."/>
            <person name="Nagasaki H."/>
            <person name="Yoshioka T."/>
            <person name="Toyoda A."/>
            <person name="Fujiyama A."/>
            <person name="Kaminuma E."/>
            <person name="Nakamura Y."/>
        </authorList>
    </citation>
    <scope>NUCLEOTIDE SEQUENCE [LARGE SCALE GENOMIC DNA]</scope>
    <source>
        <strain evidence="2">cv. Miyagawa wase</strain>
    </source>
</reference>
<dbReference type="AlphaFoldDB" id="A0A2H5QV67"/>
<dbReference type="Proteomes" id="UP000236630">
    <property type="component" value="Unassembled WGS sequence"/>
</dbReference>
<organism evidence="1 2">
    <name type="scientific">Citrus unshiu</name>
    <name type="common">Satsuma mandarin</name>
    <name type="synonym">Citrus nobilis var. unshiu</name>
    <dbReference type="NCBI Taxonomy" id="55188"/>
    <lineage>
        <taxon>Eukaryota</taxon>
        <taxon>Viridiplantae</taxon>
        <taxon>Streptophyta</taxon>
        <taxon>Embryophyta</taxon>
        <taxon>Tracheophyta</taxon>
        <taxon>Spermatophyta</taxon>
        <taxon>Magnoliopsida</taxon>
        <taxon>eudicotyledons</taxon>
        <taxon>Gunneridae</taxon>
        <taxon>Pentapetalae</taxon>
        <taxon>rosids</taxon>
        <taxon>malvids</taxon>
        <taxon>Sapindales</taxon>
        <taxon>Rutaceae</taxon>
        <taxon>Aurantioideae</taxon>
        <taxon>Citrus</taxon>
    </lineage>
</organism>
<name>A0A2H5QV67_CITUN</name>
<protein>
    <submittedName>
        <fullName evidence="1">Uncharacterized protein</fullName>
    </submittedName>
</protein>
<dbReference type="EMBL" id="BDQV01000890">
    <property type="protein sequence ID" value="GAY68469.1"/>
    <property type="molecule type" value="Genomic_DNA"/>
</dbReference>
<keyword evidence="2" id="KW-1185">Reference proteome</keyword>
<proteinExistence type="predicted"/>
<accession>A0A2H5QV67</accession>